<reference evidence="3 4" key="1">
    <citation type="journal article" date="2008" name="Appl. Environ. Microbiol.">
        <title>Genomic insights into Mn(II) oxidation by the marine alphaproteobacterium Aurantimonas sp. strain SI85-9A1.</title>
        <authorList>
            <person name="Dick G.J."/>
            <person name="Podell S."/>
            <person name="Johnson H.A."/>
            <person name="Rivera-Espinoza Y."/>
            <person name="Bernier-Latmani R."/>
            <person name="McCarthy J.K."/>
            <person name="Torpey J.W."/>
            <person name="Clement B.G."/>
            <person name="Gaasterland T."/>
            <person name="Tebo B.M."/>
        </authorList>
    </citation>
    <scope>NUCLEOTIDE SEQUENCE [LARGE SCALE GENOMIC DNA]</scope>
    <source>
        <strain evidence="3 4">SI85-9A1</strain>
    </source>
</reference>
<dbReference type="AlphaFoldDB" id="Q1YDL3"/>
<organism evidence="3 4">
    <name type="scientific">Aurantimonas manganoxydans (strain ATCC BAA-1229 / DSM 21871 / SI85-9A1)</name>
    <dbReference type="NCBI Taxonomy" id="287752"/>
    <lineage>
        <taxon>Bacteria</taxon>
        <taxon>Pseudomonadati</taxon>
        <taxon>Pseudomonadota</taxon>
        <taxon>Alphaproteobacteria</taxon>
        <taxon>Hyphomicrobiales</taxon>
        <taxon>Aurantimonadaceae</taxon>
        <taxon>Aurantimonas</taxon>
    </lineage>
</organism>
<name>Q1YDL3_AURMS</name>
<gene>
    <name evidence="3" type="ORF">SI859A1_00115</name>
</gene>
<comment type="similarity">
    <text evidence="1">Belongs to the LDH2/MDH2 oxidoreductase family.</text>
</comment>
<sequence>MTRFSLATLRPFANALFEASGLSQDHAALVTDVLIHADLRGHGSHGLTRIPIYAERIAAGAVNARPDIRFERPAPAFLQVDGDNGPGPVVSDAAVEAAIATAKEQGVCVAAVARSNHNGSGSFYVEKAVAAGCIALAMTNAPPSMAVFGGRQAVIGTNPVTFGTPVDGGTPIMMDMATSVVARGKVVEAAKRGEAIPEGWALDADGKPTCDGRAAERGVVLPLSGPKGSALAIMVEVLCGVLSGGRFAGSLGNLYSDFETPQDIGHFMLLIDVSRIHASSGYAARVRDLVLELKDSATAEGFSEIKMPGEVEMERARSNSAEGIDLPDNVVADLNAIAAKFALAPLAETEQA</sequence>
<dbReference type="HOGENOM" id="CLU_040452_2_0_5"/>
<evidence type="ECO:0000313" key="4">
    <source>
        <dbReference type="Proteomes" id="UP000000321"/>
    </source>
</evidence>
<evidence type="ECO:0000256" key="1">
    <source>
        <dbReference type="ARBA" id="ARBA00006056"/>
    </source>
</evidence>
<dbReference type="BioCyc" id="AURANTIMONAS:SI859A1_00115-MONOMER"/>
<dbReference type="Proteomes" id="UP000000321">
    <property type="component" value="Unassembled WGS sequence"/>
</dbReference>
<dbReference type="InterPro" id="IPR043143">
    <property type="entry name" value="Mal/L-sulf/L-lact_DH-like_NADP"/>
</dbReference>
<dbReference type="OrthoDB" id="9811519at2"/>
<dbReference type="InterPro" id="IPR043144">
    <property type="entry name" value="Mal/L-sulf/L-lact_DH-like_ah"/>
</dbReference>
<dbReference type="InterPro" id="IPR036111">
    <property type="entry name" value="Mal/L-sulfo/L-lacto_DH-like_sf"/>
</dbReference>
<dbReference type="Gene3D" id="3.30.1370.60">
    <property type="entry name" value="Hypothetical oxidoreductase yiak, domain 2"/>
    <property type="match status" value="1"/>
</dbReference>
<dbReference type="PANTHER" id="PTHR11091:SF0">
    <property type="entry name" value="MALATE DEHYDROGENASE"/>
    <property type="match status" value="1"/>
</dbReference>
<evidence type="ECO:0000256" key="2">
    <source>
        <dbReference type="ARBA" id="ARBA00023002"/>
    </source>
</evidence>
<dbReference type="EMBL" id="AAPJ01000012">
    <property type="protein sequence ID" value="EAS48345.1"/>
    <property type="molecule type" value="Genomic_DNA"/>
</dbReference>
<comment type="caution">
    <text evidence="3">The sequence shown here is derived from an EMBL/GenBank/DDBJ whole genome shotgun (WGS) entry which is preliminary data.</text>
</comment>
<dbReference type="SUPFAM" id="SSF89733">
    <property type="entry name" value="L-sulfolactate dehydrogenase-like"/>
    <property type="match status" value="1"/>
</dbReference>
<keyword evidence="2" id="KW-0560">Oxidoreductase</keyword>
<dbReference type="Gene3D" id="1.10.1530.10">
    <property type="match status" value="1"/>
</dbReference>
<dbReference type="PANTHER" id="PTHR11091">
    <property type="entry name" value="OXIDOREDUCTASE-RELATED"/>
    <property type="match status" value="1"/>
</dbReference>
<evidence type="ECO:0000313" key="3">
    <source>
        <dbReference type="EMBL" id="EAS48345.1"/>
    </source>
</evidence>
<dbReference type="Pfam" id="PF02615">
    <property type="entry name" value="Ldh_2"/>
    <property type="match status" value="1"/>
</dbReference>
<dbReference type="RefSeq" id="WP_009208002.1">
    <property type="nucleotide sequence ID" value="NZ_BBWP01000020.1"/>
</dbReference>
<dbReference type="GO" id="GO:0016491">
    <property type="term" value="F:oxidoreductase activity"/>
    <property type="evidence" value="ECO:0007669"/>
    <property type="project" value="UniProtKB-KW"/>
</dbReference>
<accession>Q1YDL3</accession>
<dbReference type="InterPro" id="IPR003767">
    <property type="entry name" value="Malate/L-lactate_DH-like"/>
</dbReference>
<proteinExistence type="inferred from homology"/>
<keyword evidence="4" id="KW-1185">Reference proteome</keyword>
<protein>
    <submittedName>
        <fullName evidence="3">Putative malate/L-lactate dehydrogenase</fullName>
    </submittedName>
</protein>